<evidence type="ECO:0000313" key="3">
    <source>
        <dbReference type="EMBL" id="ANU22757.1"/>
    </source>
</evidence>
<feature type="signal peptide" evidence="2">
    <location>
        <begin position="1"/>
        <end position="26"/>
    </location>
</feature>
<dbReference type="Proteomes" id="UP000092495">
    <property type="component" value="Chromosome"/>
</dbReference>
<organism evidence="3 4">
    <name type="scientific">Planococcus donghaensis</name>
    <dbReference type="NCBI Taxonomy" id="414778"/>
    <lineage>
        <taxon>Bacteria</taxon>
        <taxon>Bacillati</taxon>
        <taxon>Bacillota</taxon>
        <taxon>Bacilli</taxon>
        <taxon>Bacillales</taxon>
        <taxon>Caryophanaceae</taxon>
        <taxon>Planococcus</taxon>
    </lineage>
</organism>
<accession>A0A1C7EHA8</accession>
<dbReference type="KEGG" id="pdg:BCM40_05015"/>
<keyword evidence="4" id="KW-1185">Reference proteome</keyword>
<protein>
    <submittedName>
        <fullName evidence="3">Uncharacterized protein</fullName>
    </submittedName>
</protein>
<reference evidence="3" key="1">
    <citation type="submission" date="2016-10" db="EMBL/GenBank/DDBJ databases">
        <authorList>
            <person name="See-Too W.S."/>
        </authorList>
    </citation>
    <scope>NUCLEOTIDE SEQUENCE</scope>
    <source>
        <strain evidence="3">DSM 22276</strain>
    </source>
</reference>
<evidence type="ECO:0000313" key="4">
    <source>
        <dbReference type="Proteomes" id="UP000092495"/>
    </source>
</evidence>
<dbReference type="RefSeq" id="WP_065525856.1">
    <property type="nucleotide sequence ID" value="NZ_CP016543.2"/>
</dbReference>
<sequence length="786" mass="86315">MYRRLLAFFAFALLISFFIVPQPSLAAPQITVDSSAGFQNKVKYEKGLPLQFTITNDGSAFSGDLVLSFSETYNLGAGMAIPIELAEGETKSLQVAVSGLTDTYYSGGTGDQNIFLFEGGWKDGKSIAFKGSKKIQPSNYSPMSLFVATLTDNQDRLLPLKQLAIPNTEGVEVFHLNQLKNFTLPTEAQAWDMIDFLVIDEFAYSDLPKPTQQAILLWLQQGGHVITGSSSNIEAELGNLSEHLPLNLAESTEMTIPGLEKSIPVIQATAKEGAVVKLQKDGQVLAASQSVGSGSLTQLSFSLGDETVSGQKGYSQVISNFFPSSVANYNAMGGQSILDYMTYEVGSVNELFDSFEVSKPFIITIIVLYILLIVPILYIVLKKKDKREYAWFIIPMIALLTSIGLFAFGAKDRIGNPQIQQTGFFEVDADSGLKGYYVYSLLSNRGGNYEFTAPSSTTMTHRLASEFSSTQPYLSAMLEKGAASNQMTLRDMRYWSVGSIMGQSYIENSGDFSIDLEVANEKITGTIQNNFPFAVESVSIWTGTRLIDIGKLNPGEELVVDETVQSAILSPAAPIGQSYSYQPIANLKELEKARRQSLLVTSYEQLSQNGKTPYVIAYTQDAIVPITLENQRASVESVHLIAQSFKPKLSLSGAITLNTDVFSMNLASANNNGYFENVSDDPYMYYLEPGEYELTYALPEDVELKKADWDELAVTKSATNLTVSIFNYESEDYEEITESNQKFTDNAKNYLNAEGTIKLKLNMTENNSGIPEVIVPKVKLKGVIAP</sequence>
<keyword evidence="1" id="KW-0812">Transmembrane</keyword>
<dbReference type="EMBL" id="CP016543">
    <property type="protein sequence ID" value="ANU22757.1"/>
    <property type="molecule type" value="Genomic_DNA"/>
</dbReference>
<evidence type="ECO:0000256" key="2">
    <source>
        <dbReference type="SAM" id="SignalP"/>
    </source>
</evidence>
<dbReference type="OrthoDB" id="137965at2"/>
<gene>
    <name evidence="3" type="ORF">BCM40_05015</name>
</gene>
<dbReference type="STRING" id="414778.BCM40_05015"/>
<dbReference type="AlphaFoldDB" id="A0A1C7EHA8"/>
<proteinExistence type="predicted"/>
<feature type="chain" id="PRO_5008885366" evidence="2">
    <location>
        <begin position="27"/>
        <end position="786"/>
    </location>
</feature>
<feature type="transmembrane region" description="Helical" evidence="1">
    <location>
        <begin position="361"/>
        <end position="381"/>
    </location>
</feature>
<feature type="transmembrane region" description="Helical" evidence="1">
    <location>
        <begin position="388"/>
        <end position="410"/>
    </location>
</feature>
<evidence type="ECO:0000256" key="1">
    <source>
        <dbReference type="SAM" id="Phobius"/>
    </source>
</evidence>
<keyword evidence="2" id="KW-0732">Signal</keyword>
<keyword evidence="1" id="KW-1133">Transmembrane helix</keyword>
<name>A0A1C7EHA8_9BACL</name>
<keyword evidence="1" id="KW-0472">Membrane</keyword>